<name>A0A1S1HFN9_9SPHN</name>
<dbReference type="OrthoDB" id="9794228at2"/>
<evidence type="ECO:0000259" key="1">
    <source>
        <dbReference type="SMART" id="SM00198"/>
    </source>
</evidence>
<dbReference type="SMART" id="SM00198">
    <property type="entry name" value="SCP"/>
    <property type="match status" value="1"/>
</dbReference>
<protein>
    <submittedName>
        <fullName evidence="2">Cysteine-rich secretory protein family protein</fullName>
    </submittedName>
</protein>
<dbReference type="EMBL" id="MIPT01000001">
    <property type="protein sequence ID" value="OHT20858.1"/>
    <property type="molecule type" value="Genomic_DNA"/>
</dbReference>
<dbReference type="PRINTS" id="PR00838">
    <property type="entry name" value="V5ALLERGEN"/>
</dbReference>
<dbReference type="InterPro" id="IPR001283">
    <property type="entry name" value="CRISP-related"/>
</dbReference>
<evidence type="ECO:0000313" key="2">
    <source>
        <dbReference type="EMBL" id="OHT20858.1"/>
    </source>
</evidence>
<organism evidence="2 3">
    <name type="scientific">Edaphosphingomonas haloaromaticamans</name>
    <dbReference type="NCBI Taxonomy" id="653954"/>
    <lineage>
        <taxon>Bacteria</taxon>
        <taxon>Pseudomonadati</taxon>
        <taxon>Pseudomonadota</taxon>
        <taxon>Alphaproteobacteria</taxon>
        <taxon>Sphingomonadales</taxon>
        <taxon>Rhizorhabdaceae</taxon>
        <taxon>Edaphosphingomonas</taxon>
    </lineage>
</organism>
<comment type="caution">
    <text evidence="2">The sequence shown here is derived from an EMBL/GenBank/DDBJ whole genome shotgun (WGS) entry which is preliminary data.</text>
</comment>
<dbReference type="InterPro" id="IPR002413">
    <property type="entry name" value="V5_allergen-like"/>
</dbReference>
<dbReference type="Proteomes" id="UP000179467">
    <property type="component" value="Unassembled WGS sequence"/>
</dbReference>
<dbReference type="AlphaFoldDB" id="A0A1S1HFN9"/>
<dbReference type="PANTHER" id="PTHR10334">
    <property type="entry name" value="CYSTEINE-RICH SECRETORY PROTEIN-RELATED"/>
    <property type="match status" value="1"/>
</dbReference>
<reference evidence="2 3" key="1">
    <citation type="submission" date="2016-09" db="EMBL/GenBank/DDBJ databases">
        <title>Metabolic pathway, cell adaptation mechanisms and a novel monoxygenase revealed through proteogenomic-transcription analysis of a Sphingomonas haloaromaticamans strain degrading the fungicide ortho-phenylphenol.</title>
        <authorList>
            <person name="Perruchon C."/>
            <person name="Papadopoulou E.S."/>
            <person name="Rousidou C."/>
            <person name="Vasileiadis S."/>
            <person name="Tanou G."/>
            <person name="Amoutzias G."/>
            <person name="Molassiotis A."/>
            <person name="Karpouzas D.G."/>
        </authorList>
    </citation>
    <scope>NUCLEOTIDE SEQUENCE [LARGE SCALE GENOMIC DNA]</scope>
    <source>
        <strain evidence="2 3">P3</strain>
    </source>
</reference>
<feature type="domain" description="SCP" evidence="1">
    <location>
        <begin position="36"/>
        <end position="177"/>
    </location>
</feature>
<gene>
    <name evidence="2" type="ORF">BHE75_02862</name>
</gene>
<accession>A0A1S1HFN9</accession>
<proteinExistence type="predicted"/>
<dbReference type="InterPro" id="IPR014044">
    <property type="entry name" value="CAP_dom"/>
</dbReference>
<dbReference type="PRINTS" id="PR00837">
    <property type="entry name" value="V5TPXLIKE"/>
</dbReference>
<sequence length="181" mass="20039">MGGIAGEIRKMWRAGAIAALALSSPLLQGGTDFASNLDSRLLAAHNRERASLGIQPLTWNEGLARDAAAWGRYLSRLGYLKHSPDNPSDPDPQGENLWAGTRGYYTPENMVGLWVSEKRFFKAGIFPDNSRTARLEDIAHYTQVMWRSSTDVGCAVVRGRYDDFLVCRYSEGGNVLGERPF</sequence>
<dbReference type="Pfam" id="PF00188">
    <property type="entry name" value="CAP"/>
    <property type="match status" value="1"/>
</dbReference>
<dbReference type="SUPFAM" id="SSF55797">
    <property type="entry name" value="PR-1-like"/>
    <property type="match status" value="1"/>
</dbReference>
<dbReference type="RefSeq" id="WP_015457400.1">
    <property type="nucleotide sequence ID" value="NZ_MIPT01000001.1"/>
</dbReference>
<evidence type="ECO:0000313" key="3">
    <source>
        <dbReference type="Proteomes" id="UP000179467"/>
    </source>
</evidence>
<dbReference type="InterPro" id="IPR035940">
    <property type="entry name" value="CAP_sf"/>
</dbReference>
<keyword evidence="3" id="KW-1185">Reference proteome</keyword>
<dbReference type="Gene3D" id="3.40.33.10">
    <property type="entry name" value="CAP"/>
    <property type="match status" value="1"/>
</dbReference>